<proteinExistence type="predicted"/>
<dbReference type="AlphaFoldDB" id="A0AAE0HS16"/>
<dbReference type="EMBL" id="JAUEDM010000017">
    <property type="protein sequence ID" value="KAK3311815.1"/>
    <property type="molecule type" value="Genomic_DNA"/>
</dbReference>
<reference evidence="1" key="2">
    <citation type="submission" date="2023-06" db="EMBL/GenBank/DDBJ databases">
        <authorList>
            <consortium name="Lawrence Berkeley National Laboratory"/>
            <person name="Haridas S."/>
            <person name="Hensen N."/>
            <person name="Bonometti L."/>
            <person name="Westerberg I."/>
            <person name="Brannstrom I.O."/>
            <person name="Guillou S."/>
            <person name="Cros-Aarteil S."/>
            <person name="Calhoun S."/>
            <person name="Kuo A."/>
            <person name="Mondo S."/>
            <person name="Pangilinan J."/>
            <person name="Riley R."/>
            <person name="Labutti K."/>
            <person name="Andreopoulos B."/>
            <person name="Lipzen A."/>
            <person name="Chen C."/>
            <person name="Yanf M."/>
            <person name="Daum C."/>
            <person name="Ng V."/>
            <person name="Clum A."/>
            <person name="Steindorff A."/>
            <person name="Ohm R."/>
            <person name="Martin F."/>
            <person name="Silar P."/>
            <person name="Natvig D."/>
            <person name="Lalanne C."/>
            <person name="Gautier V."/>
            <person name="Ament-Velasquez S.L."/>
            <person name="Kruys A."/>
            <person name="Hutchinson M.I."/>
            <person name="Powell A.J."/>
            <person name="Barry K."/>
            <person name="Miller A.N."/>
            <person name="Grigoriev I.V."/>
            <person name="Debuchy R."/>
            <person name="Gladieux P."/>
            <person name="Thoren M.H."/>
            <person name="Johannesson H."/>
        </authorList>
    </citation>
    <scope>NUCLEOTIDE SEQUENCE</scope>
    <source>
        <strain evidence="1">CBS 118394</strain>
    </source>
</reference>
<sequence>MSNPDLNNLVPPLDPKRGPVRHQASCVSLSARLLSLLDNVLPEPPALTLSVGSGPGLLEAYLLKHYLLRRSSLYGVEVAEGVSRFLAEENMILVPGTWAVAGQAEEAAGLMFVYPRQAELVSSYLEKGGAKLEVVVWIGPRCDEDDFTSVLREWGVEHEIMPSLRERVNGEEEDKLVENGEVVVVYRRRELE</sequence>
<gene>
    <name evidence="1" type="ORF">B0H66DRAFT_104465</name>
    <name evidence="2" type="ORF">B0H66DRAFT_251309</name>
</gene>
<comment type="caution">
    <text evidence="1">The sequence shown here is derived from an EMBL/GenBank/DDBJ whole genome shotgun (WGS) entry which is preliminary data.</text>
</comment>
<evidence type="ECO:0000313" key="3">
    <source>
        <dbReference type="Proteomes" id="UP001283341"/>
    </source>
</evidence>
<organism evidence="1 3">
    <name type="scientific">Apodospora peruviana</name>
    <dbReference type="NCBI Taxonomy" id="516989"/>
    <lineage>
        <taxon>Eukaryota</taxon>
        <taxon>Fungi</taxon>
        <taxon>Dikarya</taxon>
        <taxon>Ascomycota</taxon>
        <taxon>Pezizomycotina</taxon>
        <taxon>Sordariomycetes</taxon>
        <taxon>Sordariomycetidae</taxon>
        <taxon>Sordariales</taxon>
        <taxon>Lasiosphaeriaceae</taxon>
        <taxon>Apodospora</taxon>
    </lineage>
</organism>
<reference evidence="1" key="1">
    <citation type="journal article" date="2023" name="Mol. Phylogenet. Evol.">
        <title>Genome-scale phylogeny and comparative genomics of the fungal order Sordariales.</title>
        <authorList>
            <person name="Hensen N."/>
            <person name="Bonometti L."/>
            <person name="Westerberg I."/>
            <person name="Brannstrom I.O."/>
            <person name="Guillou S."/>
            <person name="Cros-Aarteil S."/>
            <person name="Calhoun S."/>
            <person name="Haridas S."/>
            <person name="Kuo A."/>
            <person name="Mondo S."/>
            <person name="Pangilinan J."/>
            <person name="Riley R."/>
            <person name="LaButti K."/>
            <person name="Andreopoulos B."/>
            <person name="Lipzen A."/>
            <person name="Chen C."/>
            <person name="Yan M."/>
            <person name="Daum C."/>
            <person name="Ng V."/>
            <person name="Clum A."/>
            <person name="Steindorff A."/>
            <person name="Ohm R.A."/>
            <person name="Martin F."/>
            <person name="Silar P."/>
            <person name="Natvig D.O."/>
            <person name="Lalanne C."/>
            <person name="Gautier V."/>
            <person name="Ament-Velasquez S.L."/>
            <person name="Kruys A."/>
            <person name="Hutchinson M.I."/>
            <person name="Powell A.J."/>
            <person name="Barry K."/>
            <person name="Miller A.N."/>
            <person name="Grigoriev I.V."/>
            <person name="Debuchy R."/>
            <person name="Gladieux P."/>
            <person name="Hiltunen Thoren M."/>
            <person name="Johannesson H."/>
        </authorList>
    </citation>
    <scope>NUCLEOTIDE SEQUENCE</scope>
    <source>
        <strain evidence="1">CBS 118394</strain>
    </source>
</reference>
<name>A0AAE0HS16_9PEZI</name>
<accession>A0AAE0HS16</accession>
<evidence type="ECO:0000313" key="1">
    <source>
        <dbReference type="EMBL" id="KAK3311815.1"/>
    </source>
</evidence>
<dbReference type="Proteomes" id="UP001283341">
    <property type="component" value="Unassembled WGS sequence"/>
</dbReference>
<evidence type="ECO:0000313" key="2">
    <source>
        <dbReference type="EMBL" id="KAK3318855.1"/>
    </source>
</evidence>
<keyword evidence="3" id="KW-1185">Reference proteome</keyword>
<protein>
    <submittedName>
        <fullName evidence="1">Uncharacterized protein</fullName>
    </submittedName>
</protein>
<dbReference type="EMBL" id="JAUEDM010000004">
    <property type="protein sequence ID" value="KAK3318855.1"/>
    <property type="molecule type" value="Genomic_DNA"/>
</dbReference>